<protein>
    <submittedName>
        <fullName evidence="2">Uncharacterized protein</fullName>
    </submittedName>
</protein>
<evidence type="ECO:0000313" key="3">
    <source>
        <dbReference type="EMBL" id="CAL1140322.1"/>
    </source>
</evidence>
<sequence length="315" mass="35003">MWSGSVRIRVSTGLRYVKPENVVSLKLALYASRITAAKRISWESWEVVMVVAPGAGTGLNGEVYKELGEDVQTRVEMCGSRGANYDRYPECWQNGKPAPNLETFAKELLGKPLGDVLVLGSRGGQVVLPRFWRKLGDQVPPAVVINGGCAMNLPGPKIAWPQQAVTMMLMGAEDFFKGKKSSAEYLTASKSYVPPNSRTAILYVRQMQHMPQKALLQLVLRPLVMAAARWKYSKTCPEEQLHQLTVQLEDESWSGSLFILQGSVWKESTFGPLDESPKKKSKTAEAEAEEESPLDTVQVTRFDARLMLLCFDSCE</sequence>
<evidence type="ECO:0000313" key="2">
    <source>
        <dbReference type="EMBL" id="CAI3986947.1"/>
    </source>
</evidence>
<evidence type="ECO:0000313" key="4">
    <source>
        <dbReference type="Proteomes" id="UP001152797"/>
    </source>
</evidence>
<name>A0A9P1FUM4_9DINO</name>
<keyword evidence="4" id="KW-1185">Reference proteome</keyword>
<evidence type="ECO:0000256" key="1">
    <source>
        <dbReference type="SAM" id="MobiDB-lite"/>
    </source>
</evidence>
<dbReference type="OrthoDB" id="414663at2759"/>
<organism evidence="2">
    <name type="scientific">Cladocopium goreaui</name>
    <dbReference type="NCBI Taxonomy" id="2562237"/>
    <lineage>
        <taxon>Eukaryota</taxon>
        <taxon>Sar</taxon>
        <taxon>Alveolata</taxon>
        <taxon>Dinophyceae</taxon>
        <taxon>Suessiales</taxon>
        <taxon>Symbiodiniaceae</taxon>
        <taxon>Cladocopium</taxon>
    </lineage>
</organism>
<feature type="region of interest" description="Disordered" evidence="1">
    <location>
        <begin position="270"/>
        <end position="294"/>
    </location>
</feature>
<feature type="compositionally biased region" description="Basic and acidic residues" evidence="1">
    <location>
        <begin position="275"/>
        <end position="285"/>
    </location>
</feature>
<reference evidence="2" key="1">
    <citation type="submission" date="2022-10" db="EMBL/GenBank/DDBJ databases">
        <authorList>
            <person name="Chen Y."/>
            <person name="Dougan E. K."/>
            <person name="Chan C."/>
            <person name="Rhodes N."/>
            <person name="Thang M."/>
        </authorList>
    </citation>
    <scope>NUCLEOTIDE SEQUENCE</scope>
</reference>
<dbReference type="AlphaFoldDB" id="A0A9P1FUM4"/>
<dbReference type="EMBL" id="CAMXCT020001119">
    <property type="protein sequence ID" value="CAL1140322.1"/>
    <property type="molecule type" value="Genomic_DNA"/>
</dbReference>
<dbReference type="EMBL" id="CAMXCT010001119">
    <property type="protein sequence ID" value="CAI3986947.1"/>
    <property type="molecule type" value="Genomic_DNA"/>
</dbReference>
<accession>A0A9P1FUM4</accession>
<dbReference type="Proteomes" id="UP001152797">
    <property type="component" value="Unassembled WGS sequence"/>
</dbReference>
<reference evidence="3" key="2">
    <citation type="submission" date="2024-04" db="EMBL/GenBank/DDBJ databases">
        <authorList>
            <person name="Chen Y."/>
            <person name="Shah S."/>
            <person name="Dougan E. K."/>
            <person name="Thang M."/>
            <person name="Chan C."/>
        </authorList>
    </citation>
    <scope>NUCLEOTIDE SEQUENCE [LARGE SCALE GENOMIC DNA]</scope>
</reference>
<comment type="caution">
    <text evidence="2">The sequence shown here is derived from an EMBL/GenBank/DDBJ whole genome shotgun (WGS) entry which is preliminary data.</text>
</comment>
<gene>
    <name evidence="2" type="ORF">C1SCF055_LOCUS14259</name>
</gene>
<dbReference type="EMBL" id="CAMXCT030001119">
    <property type="protein sequence ID" value="CAL4774259.1"/>
    <property type="molecule type" value="Genomic_DNA"/>
</dbReference>
<proteinExistence type="predicted"/>